<dbReference type="PROSITE" id="PS00211">
    <property type="entry name" value="ABC_TRANSPORTER_1"/>
    <property type="match status" value="1"/>
</dbReference>
<evidence type="ECO:0000256" key="5">
    <source>
        <dbReference type="ARBA" id="ARBA00022741"/>
    </source>
</evidence>
<organism evidence="10 11">
    <name type="scientific">Leucobacter ruminantium</name>
    <dbReference type="NCBI Taxonomy" id="1289170"/>
    <lineage>
        <taxon>Bacteria</taxon>
        <taxon>Bacillati</taxon>
        <taxon>Actinomycetota</taxon>
        <taxon>Actinomycetes</taxon>
        <taxon>Micrococcales</taxon>
        <taxon>Microbacteriaceae</taxon>
        <taxon>Leucobacter</taxon>
    </lineage>
</organism>
<evidence type="ECO:0000256" key="4">
    <source>
        <dbReference type="ARBA" id="ARBA00022737"/>
    </source>
</evidence>
<dbReference type="FunFam" id="3.40.50.300:FF:000127">
    <property type="entry name" value="Ribose import ATP-binding protein RbsA"/>
    <property type="match status" value="1"/>
</dbReference>
<keyword evidence="2" id="KW-0813">Transport</keyword>
<dbReference type="Gene3D" id="3.40.50.300">
    <property type="entry name" value="P-loop containing nucleotide triphosphate hydrolases"/>
    <property type="match status" value="2"/>
</dbReference>
<proteinExistence type="predicted"/>
<dbReference type="InterPro" id="IPR003439">
    <property type="entry name" value="ABC_transporter-like_ATP-bd"/>
</dbReference>
<gene>
    <name evidence="10" type="ORF">J4H91_02855</name>
</gene>
<dbReference type="EMBL" id="JAGDYL010000004">
    <property type="protein sequence ID" value="MBO1804258.1"/>
    <property type="molecule type" value="Genomic_DNA"/>
</dbReference>
<dbReference type="GO" id="GO:0016887">
    <property type="term" value="F:ATP hydrolysis activity"/>
    <property type="evidence" value="ECO:0007669"/>
    <property type="project" value="InterPro"/>
</dbReference>
<dbReference type="SMART" id="SM00382">
    <property type="entry name" value="AAA"/>
    <property type="match status" value="2"/>
</dbReference>
<dbReference type="CDD" id="cd03215">
    <property type="entry name" value="ABC_Carb_Monos_II"/>
    <property type="match status" value="1"/>
</dbReference>
<accession>A0A939LW45</accession>
<evidence type="ECO:0000259" key="9">
    <source>
        <dbReference type="PROSITE" id="PS50893"/>
    </source>
</evidence>
<dbReference type="GO" id="GO:0005524">
    <property type="term" value="F:ATP binding"/>
    <property type="evidence" value="ECO:0007669"/>
    <property type="project" value="UniProtKB-KW"/>
</dbReference>
<evidence type="ECO:0000313" key="10">
    <source>
        <dbReference type="EMBL" id="MBO1804258.1"/>
    </source>
</evidence>
<evidence type="ECO:0000256" key="7">
    <source>
        <dbReference type="ARBA" id="ARBA00022967"/>
    </source>
</evidence>
<reference evidence="10" key="1">
    <citation type="submission" date="2021-03" db="EMBL/GenBank/DDBJ databases">
        <title>Leucobacter chromiisoli sp. nov., isolated from chromium-containing soil of chemical plant.</title>
        <authorList>
            <person name="Xu Z."/>
        </authorList>
    </citation>
    <scope>NUCLEOTIDE SEQUENCE</scope>
    <source>
        <strain evidence="10">A2</strain>
    </source>
</reference>
<dbReference type="SUPFAM" id="SSF52540">
    <property type="entry name" value="P-loop containing nucleoside triphosphate hydrolases"/>
    <property type="match status" value="2"/>
</dbReference>
<dbReference type="Pfam" id="PF00005">
    <property type="entry name" value="ABC_tran"/>
    <property type="match status" value="2"/>
</dbReference>
<keyword evidence="4" id="KW-0677">Repeat</keyword>
<dbReference type="InterPro" id="IPR027417">
    <property type="entry name" value="P-loop_NTPase"/>
</dbReference>
<keyword evidence="6 10" id="KW-0067">ATP-binding</keyword>
<sequence>MKLELRGITKRFGDFTANDHIDLTVEPGEIHCLLGENGAGKSTLMNVLYGLYQADEGEIVLDGRVQHFSGPGDAMAAGVGMVHQHFMLIPVFSVAENVMLGNEATKAGGVLDLAEARRRVREISDRFGFDVDPDAIVEDLPVGVQQRVEIIKALSRDARVLVFDEPTAVLTPQETDELMATMRQLREGGTSIVFITHKLREVREVADRITVIRLGRVVGEASPTASNEELASLMVGRAVELRVRKNPPQLGDEALTVEHLTVNDAAGLVLVDDVSFSVRRGEVLAIAGVQGNGQTELTEAIVGLQPGARGSVRLGGRELLGSSVREILDAGVGFVPEDRSVDGLVKQFSVAENMMLDRSHGAPFVKAGSLQLRALNEFATEKIREYDIRTQGPSQPVGSLSGGNQQKVVIARELSRDLQLFIAAQPTRGVDVGSIEFIHQRVIETRDAGVPVVVISTELDEVAALADRIMVMYRGRVVGIVPGDTPRDRLGLMMAGMNEGAAA</sequence>
<keyword evidence="11" id="KW-1185">Reference proteome</keyword>
<feature type="domain" description="ABC transporter" evidence="9">
    <location>
        <begin position="255"/>
        <end position="499"/>
    </location>
</feature>
<dbReference type="RefSeq" id="WP_208044754.1">
    <property type="nucleotide sequence ID" value="NZ_JAGDYL010000004.1"/>
</dbReference>
<dbReference type="PANTHER" id="PTHR43790">
    <property type="entry name" value="CARBOHYDRATE TRANSPORT ATP-BINDING PROTEIN MG119-RELATED"/>
    <property type="match status" value="1"/>
</dbReference>
<keyword evidence="8" id="KW-0472">Membrane</keyword>
<dbReference type="GO" id="GO:0005886">
    <property type="term" value="C:plasma membrane"/>
    <property type="evidence" value="ECO:0007669"/>
    <property type="project" value="UniProtKB-SubCell"/>
</dbReference>
<name>A0A939LW45_9MICO</name>
<dbReference type="PROSITE" id="PS50893">
    <property type="entry name" value="ABC_TRANSPORTER_2"/>
    <property type="match status" value="2"/>
</dbReference>
<evidence type="ECO:0000256" key="8">
    <source>
        <dbReference type="ARBA" id="ARBA00023136"/>
    </source>
</evidence>
<comment type="caution">
    <text evidence="10">The sequence shown here is derived from an EMBL/GenBank/DDBJ whole genome shotgun (WGS) entry which is preliminary data.</text>
</comment>
<evidence type="ECO:0000256" key="6">
    <source>
        <dbReference type="ARBA" id="ARBA00022840"/>
    </source>
</evidence>
<keyword evidence="5" id="KW-0547">Nucleotide-binding</keyword>
<keyword evidence="7" id="KW-1278">Translocase</keyword>
<keyword evidence="3" id="KW-1003">Cell membrane</keyword>
<dbReference type="InterPro" id="IPR003593">
    <property type="entry name" value="AAA+_ATPase"/>
</dbReference>
<evidence type="ECO:0000256" key="1">
    <source>
        <dbReference type="ARBA" id="ARBA00004202"/>
    </source>
</evidence>
<dbReference type="PANTHER" id="PTHR43790:SF4">
    <property type="entry name" value="GUANOSINE IMPORT ATP-BINDING PROTEIN NUPO"/>
    <property type="match status" value="1"/>
</dbReference>
<dbReference type="InterPro" id="IPR017871">
    <property type="entry name" value="ABC_transporter-like_CS"/>
</dbReference>
<evidence type="ECO:0000256" key="3">
    <source>
        <dbReference type="ARBA" id="ARBA00022475"/>
    </source>
</evidence>
<comment type="subcellular location">
    <subcellularLocation>
        <location evidence="1">Cell membrane</location>
        <topology evidence="1">Peripheral membrane protein</topology>
    </subcellularLocation>
</comment>
<feature type="domain" description="ABC transporter" evidence="9">
    <location>
        <begin position="3"/>
        <end position="239"/>
    </location>
</feature>
<dbReference type="Proteomes" id="UP000664398">
    <property type="component" value="Unassembled WGS sequence"/>
</dbReference>
<protein>
    <submittedName>
        <fullName evidence="10">ABC transporter ATP-binding protein</fullName>
    </submittedName>
</protein>
<dbReference type="CDD" id="cd03216">
    <property type="entry name" value="ABC_Carb_Monos_I"/>
    <property type="match status" value="1"/>
</dbReference>
<dbReference type="InterPro" id="IPR050107">
    <property type="entry name" value="ABC_carbohydrate_import_ATPase"/>
</dbReference>
<evidence type="ECO:0000313" key="11">
    <source>
        <dbReference type="Proteomes" id="UP000664398"/>
    </source>
</evidence>
<dbReference type="AlphaFoldDB" id="A0A939LW45"/>
<evidence type="ECO:0000256" key="2">
    <source>
        <dbReference type="ARBA" id="ARBA00022448"/>
    </source>
</evidence>